<evidence type="ECO:0000259" key="5">
    <source>
        <dbReference type="PROSITE" id="PS50977"/>
    </source>
</evidence>
<evidence type="ECO:0000313" key="6">
    <source>
        <dbReference type="EMBL" id="MFD1766899.1"/>
    </source>
</evidence>
<dbReference type="InterPro" id="IPR050109">
    <property type="entry name" value="HTH-type_TetR-like_transc_reg"/>
</dbReference>
<keyword evidence="3" id="KW-0804">Transcription</keyword>
<dbReference type="EMBL" id="JBHUEL010000008">
    <property type="protein sequence ID" value="MFD1766899.1"/>
    <property type="molecule type" value="Genomic_DNA"/>
</dbReference>
<gene>
    <name evidence="6" type="ORF">ACFSAG_08595</name>
</gene>
<accession>A0ABW4MEY7</accession>
<evidence type="ECO:0000256" key="4">
    <source>
        <dbReference type="PROSITE-ProRule" id="PRU00335"/>
    </source>
</evidence>
<dbReference type="PANTHER" id="PTHR30055:SF234">
    <property type="entry name" value="HTH-TYPE TRANSCRIPTIONAL REGULATOR BETI"/>
    <property type="match status" value="1"/>
</dbReference>
<dbReference type="InterPro" id="IPR023772">
    <property type="entry name" value="DNA-bd_HTH_TetR-type_CS"/>
</dbReference>
<sequence>MPHKPVQYRSLATYEKLLDAAGELLAEEGVERISTNRIADRAGVTPPTLYHYFEDKYAVLTALGKRLMDAQNALVALDPAQDEVTIAKTLLDHVELTRKSAGGPWVMRMLRAVPQLAEVRLSSHRALAEALAERALALNPQKGRASLVLRARLAVDLGYAAIELVFDEPELDREEVMADAARAIRALLL</sequence>
<dbReference type="PRINTS" id="PR00455">
    <property type="entry name" value="HTHTETR"/>
</dbReference>
<comment type="caution">
    <text evidence="6">The sequence shown here is derived from an EMBL/GenBank/DDBJ whole genome shotgun (WGS) entry which is preliminary data.</text>
</comment>
<dbReference type="Pfam" id="PF00440">
    <property type="entry name" value="TetR_N"/>
    <property type="match status" value="1"/>
</dbReference>
<name>A0ABW4MEY7_9SPHN</name>
<dbReference type="SUPFAM" id="SSF46689">
    <property type="entry name" value="Homeodomain-like"/>
    <property type="match status" value="1"/>
</dbReference>
<feature type="DNA-binding region" description="H-T-H motif" evidence="4">
    <location>
        <begin position="34"/>
        <end position="53"/>
    </location>
</feature>
<evidence type="ECO:0000256" key="3">
    <source>
        <dbReference type="ARBA" id="ARBA00023163"/>
    </source>
</evidence>
<dbReference type="PROSITE" id="PS50977">
    <property type="entry name" value="HTH_TETR_2"/>
    <property type="match status" value="1"/>
</dbReference>
<dbReference type="Proteomes" id="UP001597215">
    <property type="component" value="Unassembled WGS sequence"/>
</dbReference>
<dbReference type="RefSeq" id="WP_381513560.1">
    <property type="nucleotide sequence ID" value="NZ_JBHUEL010000008.1"/>
</dbReference>
<evidence type="ECO:0000256" key="1">
    <source>
        <dbReference type="ARBA" id="ARBA00023015"/>
    </source>
</evidence>
<dbReference type="Gene3D" id="1.10.357.10">
    <property type="entry name" value="Tetracycline Repressor, domain 2"/>
    <property type="match status" value="1"/>
</dbReference>
<dbReference type="PANTHER" id="PTHR30055">
    <property type="entry name" value="HTH-TYPE TRANSCRIPTIONAL REGULATOR RUTR"/>
    <property type="match status" value="1"/>
</dbReference>
<dbReference type="InterPro" id="IPR009057">
    <property type="entry name" value="Homeodomain-like_sf"/>
</dbReference>
<keyword evidence="7" id="KW-1185">Reference proteome</keyword>
<keyword evidence="2 4" id="KW-0238">DNA-binding</keyword>
<feature type="domain" description="HTH tetR-type" evidence="5">
    <location>
        <begin position="11"/>
        <end position="71"/>
    </location>
</feature>
<evidence type="ECO:0000256" key="2">
    <source>
        <dbReference type="ARBA" id="ARBA00023125"/>
    </source>
</evidence>
<keyword evidence="1" id="KW-0805">Transcription regulation</keyword>
<organism evidence="6 7">
    <name type="scientific">Sphingorhabdus buctiana</name>
    <dbReference type="NCBI Taxonomy" id="1508805"/>
    <lineage>
        <taxon>Bacteria</taxon>
        <taxon>Pseudomonadati</taxon>
        <taxon>Pseudomonadota</taxon>
        <taxon>Alphaproteobacteria</taxon>
        <taxon>Sphingomonadales</taxon>
        <taxon>Sphingomonadaceae</taxon>
        <taxon>Sphingorhabdus</taxon>
    </lineage>
</organism>
<proteinExistence type="predicted"/>
<dbReference type="PROSITE" id="PS01081">
    <property type="entry name" value="HTH_TETR_1"/>
    <property type="match status" value="1"/>
</dbReference>
<protein>
    <submittedName>
        <fullName evidence="6">TetR/AcrR family transcriptional regulator</fullName>
    </submittedName>
</protein>
<dbReference type="InterPro" id="IPR001647">
    <property type="entry name" value="HTH_TetR"/>
</dbReference>
<evidence type="ECO:0000313" key="7">
    <source>
        <dbReference type="Proteomes" id="UP001597215"/>
    </source>
</evidence>
<reference evidence="7" key="1">
    <citation type="journal article" date="2019" name="Int. J. Syst. Evol. Microbiol.">
        <title>The Global Catalogue of Microorganisms (GCM) 10K type strain sequencing project: providing services to taxonomists for standard genome sequencing and annotation.</title>
        <authorList>
            <consortium name="The Broad Institute Genomics Platform"/>
            <consortium name="The Broad Institute Genome Sequencing Center for Infectious Disease"/>
            <person name="Wu L."/>
            <person name="Ma J."/>
        </authorList>
    </citation>
    <scope>NUCLEOTIDE SEQUENCE [LARGE SCALE GENOMIC DNA]</scope>
    <source>
        <strain evidence="7">CGMCC 1.12449</strain>
    </source>
</reference>